<dbReference type="Proteomes" id="UP001265700">
    <property type="component" value="Unassembled WGS sequence"/>
</dbReference>
<organism evidence="1 2">
    <name type="scientific">Hydrogenophaga palleronii</name>
    <dbReference type="NCBI Taxonomy" id="65655"/>
    <lineage>
        <taxon>Bacteria</taxon>
        <taxon>Pseudomonadati</taxon>
        <taxon>Pseudomonadota</taxon>
        <taxon>Betaproteobacteria</taxon>
        <taxon>Burkholderiales</taxon>
        <taxon>Comamonadaceae</taxon>
        <taxon>Hydrogenophaga</taxon>
    </lineage>
</organism>
<accession>A0ABU1WRA7</accession>
<comment type="caution">
    <text evidence="1">The sequence shown here is derived from an EMBL/GenBank/DDBJ whole genome shotgun (WGS) entry which is preliminary data.</text>
</comment>
<gene>
    <name evidence="1" type="ORF">J2W49_003810</name>
</gene>
<proteinExistence type="predicted"/>
<dbReference type="InterPro" id="IPR036291">
    <property type="entry name" value="NAD(P)-bd_dom_sf"/>
</dbReference>
<evidence type="ECO:0000313" key="1">
    <source>
        <dbReference type="EMBL" id="MDR7151834.1"/>
    </source>
</evidence>
<sequence>MEFKNKVVLIVGASSGIGRVLALLLPKRLTTCILRSELPRL</sequence>
<reference evidence="1 2" key="1">
    <citation type="submission" date="2023-07" db="EMBL/GenBank/DDBJ databases">
        <title>Sorghum-associated microbial communities from plants grown in Nebraska, USA.</title>
        <authorList>
            <person name="Schachtman D."/>
        </authorList>
    </citation>
    <scope>NUCLEOTIDE SEQUENCE [LARGE SCALE GENOMIC DNA]</scope>
    <source>
        <strain evidence="1 2">4249</strain>
    </source>
</reference>
<dbReference type="EMBL" id="JAVDWU010000009">
    <property type="protein sequence ID" value="MDR7151834.1"/>
    <property type="molecule type" value="Genomic_DNA"/>
</dbReference>
<name>A0ABU1WRA7_9BURK</name>
<protein>
    <submittedName>
        <fullName evidence="1">NAD(P)-dependent dehydrogenase (Short-subunit alcohol dehydrogenase family)</fullName>
    </submittedName>
</protein>
<dbReference type="SUPFAM" id="SSF51735">
    <property type="entry name" value="NAD(P)-binding Rossmann-fold domains"/>
    <property type="match status" value="1"/>
</dbReference>
<evidence type="ECO:0000313" key="2">
    <source>
        <dbReference type="Proteomes" id="UP001265700"/>
    </source>
</evidence>
<keyword evidence="2" id="KW-1185">Reference proteome</keyword>
<dbReference type="Gene3D" id="3.40.50.720">
    <property type="entry name" value="NAD(P)-binding Rossmann-like Domain"/>
    <property type="match status" value="1"/>
</dbReference>
<dbReference type="RefSeq" id="WP_310319981.1">
    <property type="nucleotide sequence ID" value="NZ_JAVDWU010000009.1"/>
</dbReference>